<evidence type="ECO:0000313" key="5">
    <source>
        <dbReference type="Proteomes" id="UP000219669"/>
    </source>
</evidence>
<proteinExistence type="predicted"/>
<dbReference type="AlphaFoldDB" id="A0A286EE02"/>
<dbReference type="SUPFAM" id="SSF56925">
    <property type="entry name" value="OMPA-like"/>
    <property type="match status" value="1"/>
</dbReference>
<organism evidence="4 5">
    <name type="scientific">Alysiella filiformis DSM 16848</name>
    <dbReference type="NCBI Taxonomy" id="1120981"/>
    <lineage>
        <taxon>Bacteria</taxon>
        <taxon>Pseudomonadati</taxon>
        <taxon>Pseudomonadota</taxon>
        <taxon>Betaproteobacteria</taxon>
        <taxon>Neisseriales</taxon>
        <taxon>Neisseriaceae</taxon>
        <taxon>Alysiella</taxon>
    </lineage>
</organism>
<feature type="chain" id="PRO_5013352620" evidence="2">
    <location>
        <begin position="23"/>
        <end position="242"/>
    </location>
</feature>
<protein>
    <submittedName>
        <fullName evidence="4">Transferrin binding protein-like solute binding protein</fullName>
    </submittedName>
</protein>
<reference evidence="4 5" key="1">
    <citation type="submission" date="2017-09" db="EMBL/GenBank/DDBJ databases">
        <authorList>
            <person name="Ehlers B."/>
            <person name="Leendertz F.H."/>
        </authorList>
    </citation>
    <scope>NUCLEOTIDE SEQUENCE [LARGE SCALE GENOMIC DNA]</scope>
    <source>
        <strain evidence="4 5">DSM 16848</strain>
    </source>
</reference>
<dbReference type="Proteomes" id="UP000219669">
    <property type="component" value="Unassembled WGS sequence"/>
</dbReference>
<feature type="signal peptide" evidence="2">
    <location>
        <begin position="1"/>
        <end position="22"/>
    </location>
</feature>
<name>A0A286EE02_9NEIS</name>
<dbReference type="InterPro" id="IPR001677">
    <property type="entry name" value="TbpB_B_D"/>
</dbReference>
<gene>
    <name evidence="4" type="ORF">SAMN02746062_01535</name>
</gene>
<evidence type="ECO:0000313" key="4">
    <source>
        <dbReference type="EMBL" id="SOD69138.1"/>
    </source>
</evidence>
<comment type="subcellular location">
    <subcellularLocation>
        <location evidence="1">Cell outer membrane</location>
    </subcellularLocation>
</comment>
<keyword evidence="2" id="KW-0732">Signal</keyword>
<dbReference type="Pfam" id="PF01298">
    <property type="entry name" value="TbpB_B_D"/>
    <property type="match status" value="1"/>
</dbReference>
<evidence type="ECO:0000259" key="3">
    <source>
        <dbReference type="Pfam" id="PF01298"/>
    </source>
</evidence>
<keyword evidence="5" id="KW-1185">Reference proteome</keyword>
<dbReference type="GO" id="GO:0009279">
    <property type="term" value="C:cell outer membrane"/>
    <property type="evidence" value="ECO:0007669"/>
    <property type="project" value="UniProtKB-SubCell"/>
</dbReference>
<dbReference type="EMBL" id="OCNF01000013">
    <property type="protein sequence ID" value="SOD69138.1"/>
    <property type="molecule type" value="Genomic_DNA"/>
</dbReference>
<evidence type="ECO:0000256" key="2">
    <source>
        <dbReference type="SAM" id="SignalP"/>
    </source>
</evidence>
<dbReference type="Gene3D" id="2.40.160.90">
    <property type="match status" value="1"/>
</dbReference>
<sequence length="242" mass="26278">MIKPIFFKLSVCACAIALTACGASRDEFKHLPINSGGGYSSSRTDTTTTFGGVATKSTYNTQSQQTTEMGKQINNISGSNLSSVVVDGHAIDLKQNSLFSENNRQIINNDFSYMRFGTYRTQKDNIINTYTVSYGQITPLRSVPPTGSATYTGDSITNSIRGTSYFTVNYANKSIVGNINNNIHLRGTISGNSFKGDHNNMRMQGHFYGDKAQELGGTFNNINVLANGNNIVGSFGAKKQEK</sequence>
<evidence type="ECO:0000256" key="1">
    <source>
        <dbReference type="ARBA" id="ARBA00004442"/>
    </source>
</evidence>
<accession>A0A286EE02</accession>
<dbReference type="InterPro" id="IPR011250">
    <property type="entry name" value="OMP/PagP_B-barrel"/>
</dbReference>
<feature type="domain" description="Transferrin-binding protein B C-lobe/N-lobe beta-barrel" evidence="3">
    <location>
        <begin position="146"/>
        <end position="239"/>
    </location>
</feature>
<dbReference type="PROSITE" id="PS51257">
    <property type="entry name" value="PROKAR_LIPOPROTEIN"/>
    <property type="match status" value="1"/>
</dbReference>
<dbReference type="RefSeq" id="WP_097114560.1">
    <property type="nucleotide sequence ID" value="NZ_CP083931.1"/>
</dbReference>